<name>A0A0P6X025_9CHLR</name>
<feature type="transmembrane region" description="Helical" evidence="1">
    <location>
        <begin position="451"/>
        <end position="475"/>
    </location>
</feature>
<organism evidence="2 3">
    <name type="scientific">Leptolinea tardivitalis</name>
    <dbReference type="NCBI Taxonomy" id="229920"/>
    <lineage>
        <taxon>Bacteria</taxon>
        <taxon>Bacillati</taxon>
        <taxon>Chloroflexota</taxon>
        <taxon>Anaerolineae</taxon>
        <taxon>Anaerolineales</taxon>
        <taxon>Anaerolineaceae</taxon>
        <taxon>Leptolinea</taxon>
    </lineage>
</organism>
<evidence type="ECO:0000313" key="2">
    <source>
        <dbReference type="EMBL" id="KPL72492.1"/>
    </source>
</evidence>
<accession>A0A0P6X025</accession>
<sequence length="543" mass="64088">MNKLLLGEFSEALKLLFSFIGTNYHNIDENEADFTYQVLTTNPQKILEDITKSSKFLNIFHVSILGYIQQYSFMFQIINEKEIMCQRVEINGSITPQSVDDSENKIIERFKKEHLRQEQVSNLGSFIERLEQLSCTEVDSTIYIKVSLNKKKLIDEFDFSAHSNICMYIFTNKLVETIKRLHYWELNDEWGNVHIYNKIFLLADANGFANSNWLQLYGKDLWSTIGDENFIIKEDEKIEITNALEFRKNEVFWGINNSYTPHLFFISENKIDKQELIIEINRICCEACICHVANRASFDKGDFLVEFGMQYKKKILSDLKERYTFDSSPLMKIFTWAYENSKADKLDIAREVIFYYLRNEPQDNFLLLLTKSDEIYSSIKCNFQFYLTNNVGLYFAKREELIQFLDNYFDDTNDSISRMTTDFVNDFYKSIGIVLADVIAILINPQYLSKIIIMTAVLFFIYICISLIYSHSFIYQKFYNSRLKIKNVLSDFSSIISEQELVGSKKEQYSQQSLIFYIYFLLSIFFYEATGFLAYFLFSFYPK</sequence>
<dbReference type="AlphaFoldDB" id="A0A0P6X025"/>
<keyword evidence="3" id="KW-1185">Reference proteome</keyword>
<keyword evidence="1" id="KW-0812">Transmembrane</keyword>
<comment type="caution">
    <text evidence="2">The sequence shown here is derived from an EMBL/GenBank/DDBJ whole genome shotgun (WGS) entry which is preliminary data.</text>
</comment>
<feature type="transmembrane region" description="Helical" evidence="1">
    <location>
        <begin position="514"/>
        <end position="538"/>
    </location>
</feature>
<dbReference type="Proteomes" id="UP000050430">
    <property type="component" value="Unassembled WGS sequence"/>
</dbReference>
<evidence type="ECO:0000256" key="1">
    <source>
        <dbReference type="SAM" id="Phobius"/>
    </source>
</evidence>
<evidence type="ECO:0000313" key="3">
    <source>
        <dbReference type="Proteomes" id="UP000050430"/>
    </source>
</evidence>
<dbReference type="EMBL" id="LGCK01000007">
    <property type="protein sequence ID" value="KPL72492.1"/>
    <property type="molecule type" value="Genomic_DNA"/>
</dbReference>
<reference evidence="2 3" key="1">
    <citation type="submission" date="2015-07" db="EMBL/GenBank/DDBJ databases">
        <title>Genome sequence of Leptolinea tardivitalis DSM 16556.</title>
        <authorList>
            <person name="Hemp J."/>
            <person name="Ward L.M."/>
            <person name="Pace L.A."/>
            <person name="Fischer W.W."/>
        </authorList>
    </citation>
    <scope>NUCLEOTIDE SEQUENCE [LARGE SCALE GENOMIC DNA]</scope>
    <source>
        <strain evidence="2 3">YMTK-2</strain>
    </source>
</reference>
<gene>
    <name evidence="2" type="ORF">ADM99_04990</name>
</gene>
<proteinExistence type="predicted"/>
<protein>
    <submittedName>
        <fullName evidence="2">Uncharacterized protein</fullName>
    </submittedName>
</protein>
<dbReference type="RefSeq" id="WP_062421471.1">
    <property type="nucleotide sequence ID" value="NZ_BBYA01000008.1"/>
</dbReference>
<keyword evidence="1" id="KW-1133">Transmembrane helix</keyword>
<dbReference type="STRING" id="229920.ADM99_04990"/>
<keyword evidence="1" id="KW-0472">Membrane</keyword>
<dbReference type="OrthoDB" id="2972222at2"/>